<proteinExistence type="inferred from homology"/>
<dbReference type="Gene3D" id="3.90.1150.10">
    <property type="entry name" value="Aspartate Aminotransferase, domain 1"/>
    <property type="match status" value="1"/>
</dbReference>
<comment type="subunit">
    <text evidence="4 11">Homodimer.</text>
</comment>
<comment type="pathway">
    <text evidence="2 11">Amino-acid biosynthesis; L-histidine biosynthesis; L-histidine from 5-phospho-alpha-D-ribose 1-diphosphate: step 7/9.</text>
</comment>
<comment type="similarity">
    <text evidence="3 11">Belongs to the class-II pyridoxal-phosphate-dependent aminotransferase family. Histidinol-phosphate aminotransferase subfamily.</text>
</comment>
<dbReference type="HAMAP" id="MF_01023">
    <property type="entry name" value="HisC_aminotrans_2"/>
    <property type="match status" value="1"/>
</dbReference>
<dbReference type="EMBL" id="JAVDDT010000003">
    <property type="protein sequence ID" value="MDQ2069528.1"/>
    <property type="molecule type" value="Genomic_DNA"/>
</dbReference>
<accession>A0ABU0W679</accession>
<keyword evidence="7 11" id="KW-0808">Transferase</keyword>
<evidence type="ECO:0000256" key="7">
    <source>
        <dbReference type="ARBA" id="ARBA00022679"/>
    </source>
</evidence>
<gene>
    <name evidence="11 13" type="primary">hisC</name>
    <name evidence="13" type="ORF">RBH19_06565</name>
</gene>
<evidence type="ECO:0000256" key="3">
    <source>
        <dbReference type="ARBA" id="ARBA00007970"/>
    </source>
</evidence>
<feature type="domain" description="Aminotransferase class I/classII large" evidence="12">
    <location>
        <begin position="28"/>
        <end position="353"/>
    </location>
</feature>
<dbReference type="Pfam" id="PF00155">
    <property type="entry name" value="Aminotran_1_2"/>
    <property type="match status" value="1"/>
</dbReference>
<comment type="cofactor">
    <cofactor evidence="1 11">
        <name>pyridoxal 5'-phosphate</name>
        <dbReference type="ChEBI" id="CHEBI:597326"/>
    </cofactor>
</comment>
<evidence type="ECO:0000256" key="4">
    <source>
        <dbReference type="ARBA" id="ARBA00011738"/>
    </source>
</evidence>
<name>A0ABU0W679_9GAMM</name>
<sequence length="360" mass="39306">MSRVRVSEVVRPEILAASPYAVADARGLVKLDAMEAPTGLPPALLKAWQDWVAEADWHRYPDGGAQAVKAGLRRQFAIADSLGLLLGNGSDEIIQMLCLALARPDACLMTPEPGFAIFRAAATTAGMGYHPLALDPEDFSLDPQRAVAAIEREKPALVFVANPNNPTGNRFPRETLLALAEATPGLVVIDEAYFPHSREHCLDLAGRPDNVAVMRTLSKAGMAGLRLGWLVAAPEWVDALERVRMPYNINVFTQLATRFALAHPDWWQNLAASLREQRLRLHQALEAIPGLRVWPSEANFLLVRVREASAVHAAMKEAGVLVKCLHGQHPALTDCLRLTVGSEAENTRLLEALTAALNRR</sequence>
<dbReference type="GO" id="GO:0004400">
    <property type="term" value="F:histidinol-phosphate transaminase activity"/>
    <property type="evidence" value="ECO:0007669"/>
    <property type="project" value="UniProtKB-EC"/>
</dbReference>
<evidence type="ECO:0000256" key="5">
    <source>
        <dbReference type="ARBA" id="ARBA00022576"/>
    </source>
</evidence>
<dbReference type="InterPro" id="IPR015421">
    <property type="entry name" value="PyrdxlP-dep_Trfase_major"/>
</dbReference>
<evidence type="ECO:0000256" key="11">
    <source>
        <dbReference type="HAMAP-Rule" id="MF_01023"/>
    </source>
</evidence>
<evidence type="ECO:0000256" key="1">
    <source>
        <dbReference type="ARBA" id="ARBA00001933"/>
    </source>
</evidence>
<evidence type="ECO:0000256" key="8">
    <source>
        <dbReference type="ARBA" id="ARBA00022898"/>
    </source>
</evidence>
<dbReference type="NCBIfam" id="TIGR01141">
    <property type="entry name" value="hisC"/>
    <property type="match status" value="1"/>
</dbReference>
<keyword evidence="9 11" id="KW-0368">Histidine biosynthesis</keyword>
<dbReference type="PANTHER" id="PTHR42885:SF2">
    <property type="entry name" value="HISTIDINOL-PHOSPHATE AMINOTRANSFERASE"/>
    <property type="match status" value="1"/>
</dbReference>
<evidence type="ECO:0000256" key="9">
    <source>
        <dbReference type="ARBA" id="ARBA00023102"/>
    </source>
</evidence>
<keyword evidence="14" id="KW-1185">Reference proteome</keyword>
<evidence type="ECO:0000313" key="14">
    <source>
        <dbReference type="Proteomes" id="UP001239019"/>
    </source>
</evidence>
<dbReference type="SUPFAM" id="SSF53383">
    <property type="entry name" value="PLP-dependent transferases"/>
    <property type="match status" value="1"/>
</dbReference>
<evidence type="ECO:0000256" key="6">
    <source>
        <dbReference type="ARBA" id="ARBA00022605"/>
    </source>
</evidence>
<protein>
    <recommendedName>
        <fullName evidence="11">Histidinol-phosphate aminotransferase</fullName>
        <ecNumber evidence="11">2.6.1.9</ecNumber>
    </recommendedName>
    <alternativeName>
        <fullName evidence="11">Imidazole acetol-phosphate transaminase</fullName>
    </alternativeName>
</protein>
<evidence type="ECO:0000256" key="10">
    <source>
        <dbReference type="ARBA" id="ARBA00047481"/>
    </source>
</evidence>
<dbReference type="EC" id="2.6.1.9" evidence="11"/>
<evidence type="ECO:0000256" key="2">
    <source>
        <dbReference type="ARBA" id="ARBA00005011"/>
    </source>
</evidence>
<dbReference type="CDD" id="cd00609">
    <property type="entry name" value="AAT_like"/>
    <property type="match status" value="1"/>
</dbReference>
<dbReference type="InterPro" id="IPR015422">
    <property type="entry name" value="PyrdxlP-dep_Trfase_small"/>
</dbReference>
<dbReference type="InterPro" id="IPR005861">
    <property type="entry name" value="HisP_aminotrans"/>
</dbReference>
<dbReference type="PANTHER" id="PTHR42885">
    <property type="entry name" value="HISTIDINOL-PHOSPHATE AMINOTRANSFERASE-RELATED"/>
    <property type="match status" value="1"/>
</dbReference>
<dbReference type="Proteomes" id="UP001239019">
    <property type="component" value="Unassembled WGS sequence"/>
</dbReference>
<dbReference type="Gene3D" id="3.40.640.10">
    <property type="entry name" value="Type I PLP-dependent aspartate aminotransferase-like (Major domain)"/>
    <property type="match status" value="1"/>
</dbReference>
<organism evidence="13 14">
    <name type="scientific">Natronospira bacteriovora</name>
    <dbReference type="NCBI Taxonomy" id="3069753"/>
    <lineage>
        <taxon>Bacteria</taxon>
        <taxon>Pseudomonadati</taxon>
        <taxon>Pseudomonadota</taxon>
        <taxon>Gammaproteobacteria</taxon>
        <taxon>Natronospirales</taxon>
        <taxon>Natronospiraceae</taxon>
        <taxon>Natronospira</taxon>
    </lineage>
</organism>
<evidence type="ECO:0000313" key="13">
    <source>
        <dbReference type="EMBL" id="MDQ2069528.1"/>
    </source>
</evidence>
<reference evidence="13 14" key="1">
    <citation type="submission" date="2023-08" db="EMBL/GenBank/DDBJ databases">
        <title>Whole-genome sequencing of halo(alkali)philic microorganisms from hypersaline lakes.</title>
        <authorList>
            <person name="Sorokin D.Y."/>
            <person name="Abbas B."/>
            <person name="Merkel A.Y."/>
        </authorList>
    </citation>
    <scope>NUCLEOTIDE SEQUENCE [LARGE SCALE GENOMIC DNA]</scope>
    <source>
        <strain evidence="13 14">AB-CW4</strain>
    </source>
</reference>
<dbReference type="InterPro" id="IPR015424">
    <property type="entry name" value="PyrdxlP-dep_Trfase"/>
</dbReference>
<feature type="modified residue" description="N6-(pyridoxal phosphate)lysine" evidence="11">
    <location>
        <position position="219"/>
    </location>
</feature>
<dbReference type="InterPro" id="IPR004839">
    <property type="entry name" value="Aminotransferase_I/II_large"/>
</dbReference>
<keyword evidence="6 11" id="KW-0028">Amino-acid biosynthesis</keyword>
<comment type="caution">
    <text evidence="13">The sequence shown here is derived from an EMBL/GenBank/DDBJ whole genome shotgun (WGS) entry which is preliminary data.</text>
</comment>
<keyword evidence="5 11" id="KW-0032">Aminotransferase</keyword>
<keyword evidence="8 11" id="KW-0663">Pyridoxal phosphate</keyword>
<dbReference type="RefSeq" id="WP_306728028.1">
    <property type="nucleotide sequence ID" value="NZ_JAVDDT010000003.1"/>
</dbReference>
<comment type="catalytic activity">
    <reaction evidence="10 11">
        <text>L-histidinol phosphate + 2-oxoglutarate = 3-(imidazol-4-yl)-2-oxopropyl phosphate + L-glutamate</text>
        <dbReference type="Rhea" id="RHEA:23744"/>
        <dbReference type="ChEBI" id="CHEBI:16810"/>
        <dbReference type="ChEBI" id="CHEBI:29985"/>
        <dbReference type="ChEBI" id="CHEBI:57766"/>
        <dbReference type="ChEBI" id="CHEBI:57980"/>
        <dbReference type="EC" id="2.6.1.9"/>
    </reaction>
</comment>
<evidence type="ECO:0000259" key="12">
    <source>
        <dbReference type="Pfam" id="PF00155"/>
    </source>
</evidence>